<proteinExistence type="predicted"/>
<reference evidence="2" key="1">
    <citation type="journal article" date="2010" name="Genome Res.">
        <title>Population genomic sequencing of Coccidioides fungi reveals recent hybridization and transposon control.</title>
        <authorList>
            <person name="Neafsey D.E."/>
            <person name="Barker B.M."/>
            <person name="Sharpton T.J."/>
            <person name="Stajich J.E."/>
            <person name="Park D.J."/>
            <person name="Whiston E."/>
            <person name="Hung C.-Y."/>
            <person name="McMahan C."/>
            <person name="White J."/>
            <person name="Sykes S."/>
            <person name="Heiman D."/>
            <person name="Young S."/>
            <person name="Zeng Q."/>
            <person name="Abouelleil A."/>
            <person name="Aftuck L."/>
            <person name="Bessette D."/>
            <person name="Brown A."/>
            <person name="FitzGerald M."/>
            <person name="Lui A."/>
            <person name="Macdonald J.P."/>
            <person name="Priest M."/>
            <person name="Orbach M.J."/>
            <person name="Galgiani J.N."/>
            <person name="Kirkland T.N."/>
            <person name="Cole G.T."/>
            <person name="Birren B.W."/>
            <person name="Henn M.R."/>
            <person name="Taylor J.W."/>
            <person name="Rounsley S.D."/>
        </authorList>
    </citation>
    <scope>NUCLEOTIDE SEQUENCE [LARGE SCALE GENOMIC DNA]</scope>
    <source>
        <strain evidence="2">RMSCC 757 / Silveira</strain>
    </source>
</reference>
<sequence>MFVMIPASYSVLLGFSNYARQRWLMKRELVPTASQVGSQRLGERVGEPHIASWIYYLEYGVQRIFRRTTHFTRATVRSKIAVPRPTWHAPNLGCGQTPKRPQTSPFHGIIEEVFRGLRSMMVNDMMYPVLCRLLPLLWRDALEASGSEHMMILADTASCGVSYEIRSCDHHPCAAKPPRLLIASRSKLSRDSGR</sequence>
<dbReference type="VEuPathDB" id="FungiDB:CPSG_04265"/>
<reference evidence="2" key="2">
    <citation type="submission" date="2010-03" db="EMBL/GenBank/DDBJ databases">
        <title>The genome sequence of Coccidioides posadasii strain Silveira.</title>
        <authorList>
            <consortium name="The Broad Institute Genome Sequencing Center for Infectious Disease"/>
            <person name="Neafsey D."/>
            <person name="Orbach M."/>
            <person name="Henn M.R."/>
            <person name="Cole G.T."/>
            <person name="Galgiani J."/>
            <person name="Gardner M.J."/>
            <person name="Kirkland T.N."/>
            <person name="Taylor J.W."/>
            <person name="Young S.K."/>
            <person name="Zeng Q."/>
            <person name="Koehrsen M."/>
            <person name="Alvarado L."/>
            <person name="Berlin A."/>
            <person name="Borenstein D."/>
            <person name="Chapman S.B."/>
            <person name="Chen Z."/>
            <person name="Engels R."/>
            <person name="Freedman E."/>
            <person name="Gellesch M."/>
            <person name="Goldberg J."/>
            <person name="Griggs A."/>
            <person name="Gujja S."/>
            <person name="Heilman E."/>
            <person name="Heiman D."/>
            <person name="Howarth C."/>
            <person name="Jen D."/>
            <person name="Larson L."/>
            <person name="Mehta T."/>
            <person name="Neiman D."/>
            <person name="Park D."/>
            <person name="Pearson M."/>
            <person name="Richards J."/>
            <person name="Roberts A."/>
            <person name="Saif S."/>
            <person name="Shea T."/>
            <person name="Shenoy N."/>
            <person name="Sisk P."/>
            <person name="Stolte C."/>
            <person name="Sykes S."/>
            <person name="Walk T."/>
            <person name="White J."/>
            <person name="Yandava C."/>
            <person name="Haas B."/>
            <person name="Nusbaum C."/>
            <person name="Birren B."/>
        </authorList>
    </citation>
    <scope>NUCLEOTIDE SEQUENCE [LARGE SCALE GENOMIC DNA]</scope>
    <source>
        <strain evidence="2">RMSCC 757 / Silveira</strain>
    </source>
</reference>
<dbReference type="Proteomes" id="UP000002497">
    <property type="component" value="Unassembled WGS sequence"/>
</dbReference>
<protein>
    <submittedName>
        <fullName evidence="1">Uncharacterized protein</fullName>
    </submittedName>
</protein>
<accession>E9D3S6</accession>
<evidence type="ECO:0000313" key="1">
    <source>
        <dbReference type="EMBL" id="EFW18719.1"/>
    </source>
</evidence>
<dbReference type="HOGENOM" id="CLU_1402303_0_0_1"/>
<dbReference type="AlphaFoldDB" id="E9D3S6"/>
<organism evidence="2">
    <name type="scientific">Coccidioides posadasii (strain RMSCC 757 / Silveira)</name>
    <name type="common">Valley fever fungus</name>
    <dbReference type="NCBI Taxonomy" id="443226"/>
    <lineage>
        <taxon>Eukaryota</taxon>
        <taxon>Fungi</taxon>
        <taxon>Dikarya</taxon>
        <taxon>Ascomycota</taxon>
        <taxon>Pezizomycotina</taxon>
        <taxon>Eurotiomycetes</taxon>
        <taxon>Eurotiomycetidae</taxon>
        <taxon>Onygenales</taxon>
        <taxon>Onygenaceae</taxon>
        <taxon>Coccidioides</taxon>
    </lineage>
</organism>
<gene>
    <name evidence="1" type="ORF">CPSG_04265</name>
</gene>
<dbReference type="EMBL" id="GL636491">
    <property type="protein sequence ID" value="EFW18719.1"/>
    <property type="molecule type" value="Genomic_DNA"/>
</dbReference>
<keyword evidence="2" id="KW-1185">Reference proteome</keyword>
<name>E9D3S6_COCPS</name>
<evidence type="ECO:0000313" key="2">
    <source>
        <dbReference type="Proteomes" id="UP000002497"/>
    </source>
</evidence>